<feature type="region of interest" description="Disordered" evidence="1">
    <location>
        <begin position="45"/>
        <end position="107"/>
    </location>
</feature>
<dbReference type="GO" id="GO:0046983">
    <property type="term" value="F:protein dimerization activity"/>
    <property type="evidence" value="ECO:0007669"/>
    <property type="project" value="InterPro"/>
</dbReference>
<dbReference type="EMBL" id="KV460547">
    <property type="protein sequence ID" value="OCA16926.1"/>
    <property type="molecule type" value="Genomic_DNA"/>
</dbReference>
<organism evidence="3">
    <name type="scientific">Xenopus tropicalis</name>
    <name type="common">Western clawed frog</name>
    <name type="synonym">Silurana tropicalis</name>
    <dbReference type="NCBI Taxonomy" id="8364"/>
    <lineage>
        <taxon>Eukaryota</taxon>
        <taxon>Metazoa</taxon>
        <taxon>Chordata</taxon>
        <taxon>Craniata</taxon>
        <taxon>Vertebrata</taxon>
        <taxon>Euteleostomi</taxon>
        <taxon>Amphibia</taxon>
        <taxon>Batrachia</taxon>
        <taxon>Anura</taxon>
        <taxon>Pipoidea</taxon>
        <taxon>Pipidae</taxon>
        <taxon>Xenopodinae</taxon>
        <taxon>Xenopus</taxon>
        <taxon>Silurana</taxon>
    </lineage>
</organism>
<dbReference type="SMART" id="SM00597">
    <property type="entry name" value="ZnF_TTF"/>
    <property type="match status" value="1"/>
</dbReference>
<reference evidence="3" key="3">
    <citation type="submission" date="2016-05" db="EMBL/GenBank/DDBJ databases">
        <title>WGS assembly of Xenopus tropicalis.</title>
        <authorList>
            <person name="Sessions A."/>
            <person name="Jenkins J."/>
            <person name="Mitros T."/>
            <person name="Lyons J.T."/>
            <person name="Dichmann D.S."/>
            <person name="Robert J."/>
            <person name="Harland R.M."/>
            <person name="Rokhsar D.S."/>
        </authorList>
    </citation>
    <scope>NUCLEOTIDE SEQUENCE</scope>
    <source>
        <strain evidence="3">Nigerian</strain>
    </source>
</reference>
<dbReference type="PANTHER" id="PTHR45749">
    <property type="match status" value="1"/>
</dbReference>
<dbReference type="InterPro" id="IPR008906">
    <property type="entry name" value="HATC_C_dom"/>
</dbReference>
<evidence type="ECO:0000313" key="3">
    <source>
        <dbReference type="EMBL" id="OCA16926.1"/>
    </source>
</evidence>
<dbReference type="AlphaFoldDB" id="A0A1B8Y1W6"/>
<proteinExistence type="predicted"/>
<evidence type="ECO:0000259" key="2">
    <source>
        <dbReference type="SMART" id="SM00597"/>
    </source>
</evidence>
<dbReference type="PANTHER" id="PTHR45749:SF23">
    <property type="entry name" value="ZINC FINGER MYM-TYPE PROTEIN 1-LIKE"/>
    <property type="match status" value="1"/>
</dbReference>
<reference evidence="3" key="2">
    <citation type="journal article" date="2010" name="Science">
        <title>The genome of the Western clawed frog Xenopus tropicalis.</title>
        <authorList>
            <person name="Hellsten U."/>
            <person name="Harland R.M."/>
            <person name="Gilchrist M.J."/>
            <person name="Hendrix D."/>
            <person name="Jurka J."/>
            <person name="Kapitonov V."/>
            <person name="Ovcharenko I."/>
            <person name="Putnam N.H."/>
            <person name="Shu S."/>
            <person name="Taher L."/>
            <person name="Blitz I.L."/>
            <person name="Blumberg B."/>
            <person name="Dichmann D.S."/>
            <person name="Dubchak I."/>
            <person name="Amaya E."/>
            <person name="Detter J.C."/>
            <person name="Fletcher R."/>
            <person name="Gerhard D.S."/>
            <person name="Goodstein D."/>
            <person name="Graves T."/>
            <person name="Grigoriev I.V."/>
            <person name="Grimwood J."/>
            <person name="Kawashima T."/>
            <person name="Lindquist E."/>
            <person name="Lucas S.M."/>
            <person name="Mead P.E."/>
            <person name="Mitros T."/>
            <person name="Ogino H."/>
            <person name="Ohta Y."/>
            <person name="Poliakov A.V."/>
            <person name="Pollet N."/>
            <person name="Robert J."/>
            <person name="Salamov A."/>
            <person name="Sater A.K."/>
            <person name="Schmutz J."/>
            <person name="Terry A."/>
            <person name="Vize P.D."/>
            <person name="Warren W.C."/>
            <person name="Wells D."/>
            <person name="Wills A."/>
            <person name="Wilson R.K."/>
            <person name="Zimmerman L.B."/>
            <person name="Zorn A.M."/>
            <person name="Grainger R."/>
            <person name="Grammer T."/>
            <person name="Khokha M.K."/>
            <person name="Richardson P.M."/>
            <person name="Rokhsar D.S."/>
        </authorList>
    </citation>
    <scope>NUCLEOTIDE SEQUENCE [LARGE SCALE GENOMIC DNA]</scope>
    <source>
        <strain evidence="3">Nigerian</strain>
    </source>
</reference>
<feature type="compositionally biased region" description="Polar residues" evidence="1">
    <location>
        <begin position="84"/>
        <end position="94"/>
    </location>
</feature>
<dbReference type="Pfam" id="PF14291">
    <property type="entry name" value="DUF4371"/>
    <property type="match status" value="1"/>
</dbReference>
<sequence length="846" mass="96641">MADKRKKLSGFAYRKLAKEKAKRQSSELEHTRKMETFFEKAKREDLDVIPEEAESSESPCSSSHLRTTDITEGTSHDEDISTELADNSSLMTTDEVTEKQPCEEISSPLTSLRLSENKSLEDELHFSSDPVDWDKQDEKLKDFLAFNGVSQNKEADFSSSVRHYPDKSRCMSDTLFKSERPNGEYIPRPWLVYSIKTCYLYSGIGKLAHEGYNDWKNASVRLNEHEESKFHKDCYLRMQNRAKISGRIDQLFLEKQNQEMEYWRNVLKRVVTAVKTLSSRGLPFRGTDEKFGSLTNGNYLMLLEAIAEHDPFLAEHIKKYGNTGSGSTSYLSKTVCFEFIDIVASSVLEVILNEAKQAKYYSISVDSTPDVSHTDHLAFIIRYVKNDGIPKERFIKFIPNVGHKAENLFSAVMDTLKEYHIDIMDCRGQSYDNASNMSGPYSGLQARIKQVNPLAVYTPCSAHSLNLVGTSAAESCREAVSFFYILQQLYNFFSASSTRWEMLISHLKRKATVVKNLSTTRWSARSDACLSLSRSWKEIIEALDAIDDDVSQTPATQNEASGLSKNLQKLETAIMTVFWSFILERFNATNKRLQCVDIEIGTVVRLYDGLTTLVQDTRDDFERFEREARELSGLEDYDASTARPRKIKLPFDVSPQGHIQLSPRDKFRVNTFLPILDKLSHELRRRAEAYKSLNSHFSLFENMSTLSNEDLLAQAHHLCSQYPNDMDDKLPNECLHLCSHLKSIGALDITIPQLLKTIVEDSLEVIYPNVYVALRIFLCTLATNCSAERSFSCLKRVKNYLRSSLNEERLNSFALLAIEADIVRKFSFDSIIDKFAKRKVRAKRLC</sequence>
<dbReference type="SUPFAM" id="SSF53098">
    <property type="entry name" value="Ribonuclease H-like"/>
    <property type="match status" value="1"/>
</dbReference>
<accession>A0A1B8Y1W6</accession>
<dbReference type="InterPro" id="IPR006580">
    <property type="entry name" value="Znf_TTF"/>
</dbReference>
<gene>
    <name evidence="3" type="ORF">XENTR_v90027713mg</name>
</gene>
<feature type="compositionally biased region" description="Basic and acidic residues" evidence="1">
    <location>
        <begin position="66"/>
        <end position="79"/>
    </location>
</feature>
<protein>
    <recommendedName>
        <fullName evidence="2">TTF-type domain-containing protein</fullName>
    </recommendedName>
</protein>
<feature type="domain" description="TTF-type" evidence="2">
    <location>
        <begin position="175"/>
        <end position="250"/>
    </location>
</feature>
<reference evidence="3" key="1">
    <citation type="submission" date="2009-11" db="EMBL/GenBank/DDBJ databases">
        <authorList>
            <consortium name="US DOE Joint Genome Institute (JGI-PGF)"/>
            <person name="Ottilar R."/>
            <person name="Schmutz J."/>
            <person name="Salamov A."/>
            <person name="Cheng J.F."/>
            <person name="Lucas S."/>
            <person name="Pitluck S."/>
            <person name="Gundlach H."/>
            <person name="Guo Y."/>
            <person name="Haberer G."/>
            <person name="Nasrallah J."/>
            <person name="Mayer K.F.X."/>
            <person name="van de Peer Y."/>
            <person name="Weigel D."/>
            <person name="Grigoriev I.V."/>
        </authorList>
    </citation>
    <scope>NUCLEOTIDE SEQUENCE</scope>
    <source>
        <strain evidence="3">Nigerian</strain>
    </source>
</reference>
<dbReference type="InterPro" id="IPR025398">
    <property type="entry name" value="DUF4371"/>
</dbReference>
<name>A0A1B8Y1W6_XENTR</name>
<evidence type="ECO:0000256" key="1">
    <source>
        <dbReference type="SAM" id="MobiDB-lite"/>
    </source>
</evidence>
<dbReference type="InterPro" id="IPR012337">
    <property type="entry name" value="RNaseH-like_sf"/>
</dbReference>
<dbReference type="Pfam" id="PF05699">
    <property type="entry name" value="Dimer_Tnp_hAT"/>
    <property type="match status" value="1"/>
</dbReference>